<keyword evidence="3" id="KW-0808">Transferase</keyword>
<dbReference type="InterPro" id="IPR000182">
    <property type="entry name" value="GNAT_dom"/>
</dbReference>
<dbReference type="AlphaFoldDB" id="A0A1H4CZW5"/>
<keyword evidence="1" id="KW-0963">Cytoplasm</keyword>
<dbReference type="PANTHER" id="PTHR47542:SF2">
    <property type="entry name" value="ACYL-COA N-ACYLTRANSFERASES (NAT) SUPERFAMILY PROTEIN"/>
    <property type="match status" value="1"/>
</dbReference>
<dbReference type="OrthoDB" id="529907at2"/>
<feature type="domain" description="N-acetyltransferase" evidence="2">
    <location>
        <begin position="6"/>
        <end position="148"/>
    </location>
</feature>
<comment type="similarity">
    <text evidence="1">Belongs to the acetyltransferase family. RimI subfamily.</text>
</comment>
<dbReference type="STRING" id="37625.SAMN05660420_02745"/>
<dbReference type="GO" id="GO:0008999">
    <property type="term" value="F:protein-N-terminal-alanine acetyltransferase activity"/>
    <property type="evidence" value="ECO:0007669"/>
    <property type="project" value="UniProtKB-EC"/>
</dbReference>
<comment type="subcellular location">
    <subcellularLocation>
        <location evidence="1">Cytoplasm</location>
    </subcellularLocation>
</comment>
<evidence type="ECO:0000259" key="2">
    <source>
        <dbReference type="PROSITE" id="PS51186"/>
    </source>
</evidence>
<organism evidence="3 4">
    <name type="scientific">Desulfuromusa kysingii</name>
    <dbReference type="NCBI Taxonomy" id="37625"/>
    <lineage>
        <taxon>Bacteria</taxon>
        <taxon>Pseudomonadati</taxon>
        <taxon>Thermodesulfobacteriota</taxon>
        <taxon>Desulfuromonadia</taxon>
        <taxon>Desulfuromonadales</taxon>
        <taxon>Geopsychrobacteraceae</taxon>
        <taxon>Desulfuromusa</taxon>
    </lineage>
</organism>
<dbReference type="CDD" id="cd04301">
    <property type="entry name" value="NAT_SF"/>
    <property type="match status" value="1"/>
</dbReference>
<dbReference type="NCBIfam" id="TIGR01575">
    <property type="entry name" value="rimI"/>
    <property type="match status" value="1"/>
</dbReference>
<dbReference type="Pfam" id="PF00583">
    <property type="entry name" value="Acetyltransf_1"/>
    <property type="match status" value="1"/>
</dbReference>
<dbReference type="GO" id="GO:0005737">
    <property type="term" value="C:cytoplasm"/>
    <property type="evidence" value="ECO:0007669"/>
    <property type="project" value="UniProtKB-SubCell"/>
</dbReference>
<sequence>MAIKSHVIRLISAADLDAVLLVEKDCYSHPWSQRQFEQELENPVASILVYEVAGEIAGFICYWLVVDEMQILNLATASNYRRQGFALLLLQEALARCAKVGLASAWLEVRSGNDSAIALYQRCGFELNSMRKSYYRDGEDALVMVKTF</sequence>
<comment type="function">
    <text evidence="1">Acetylates the N-terminal alanine of ribosomal protein bS18.</text>
</comment>
<comment type="catalytic activity">
    <reaction evidence="1">
        <text>N-terminal L-alanyl-[ribosomal protein bS18] + acetyl-CoA = N-terminal N(alpha)-acetyl-L-alanyl-[ribosomal protein bS18] + CoA + H(+)</text>
        <dbReference type="Rhea" id="RHEA:43756"/>
        <dbReference type="Rhea" id="RHEA-COMP:10676"/>
        <dbReference type="Rhea" id="RHEA-COMP:10677"/>
        <dbReference type="ChEBI" id="CHEBI:15378"/>
        <dbReference type="ChEBI" id="CHEBI:57287"/>
        <dbReference type="ChEBI" id="CHEBI:57288"/>
        <dbReference type="ChEBI" id="CHEBI:64718"/>
        <dbReference type="ChEBI" id="CHEBI:83683"/>
        <dbReference type="EC" id="2.3.1.266"/>
    </reaction>
</comment>
<evidence type="ECO:0000313" key="4">
    <source>
        <dbReference type="Proteomes" id="UP000199409"/>
    </source>
</evidence>
<dbReference type="PANTHER" id="PTHR47542">
    <property type="entry name" value="ACYL-COA N-ACYLTRANSFERASES (NAT) SUPERFAMILY PROTEIN"/>
    <property type="match status" value="1"/>
</dbReference>
<name>A0A1H4CZW5_9BACT</name>
<dbReference type="Proteomes" id="UP000199409">
    <property type="component" value="Unassembled WGS sequence"/>
</dbReference>
<dbReference type="RefSeq" id="WP_092349788.1">
    <property type="nucleotide sequence ID" value="NZ_FNQN01000009.1"/>
</dbReference>
<dbReference type="InterPro" id="IPR006464">
    <property type="entry name" value="AcTrfase_RimI/Ard1"/>
</dbReference>
<dbReference type="Gene3D" id="3.40.630.30">
    <property type="match status" value="1"/>
</dbReference>
<gene>
    <name evidence="3" type="ORF">SAMN05660420_02745</name>
</gene>
<reference evidence="3 4" key="1">
    <citation type="submission" date="2016-10" db="EMBL/GenBank/DDBJ databases">
        <authorList>
            <person name="de Groot N.N."/>
        </authorList>
    </citation>
    <scope>NUCLEOTIDE SEQUENCE [LARGE SCALE GENOMIC DNA]</scope>
    <source>
        <strain evidence="3 4">DSM 7343</strain>
    </source>
</reference>
<keyword evidence="4" id="KW-1185">Reference proteome</keyword>
<dbReference type="SUPFAM" id="SSF55729">
    <property type="entry name" value="Acyl-CoA N-acyltransferases (Nat)"/>
    <property type="match status" value="1"/>
</dbReference>
<protein>
    <recommendedName>
        <fullName evidence="1">[Ribosomal protein bS18]-alanine N-acetyltransferase</fullName>
        <ecNumber evidence="1">2.3.1.266</ecNumber>
    </recommendedName>
</protein>
<dbReference type="PROSITE" id="PS51186">
    <property type="entry name" value="GNAT"/>
    <property type="match status" value="1"/>
</dbReference>
<evidence type="ECO:0000313" key="3">
    <source>
        <dbReference type="EMBL" id="SEA65612.1"/>
    </source>
</evidence>
<dbReference type="EC" id="2.3.1.266" evidence="1"/>
<dbReference type="InterPro" id="IPR016181">
    <property type="entry name" value="Acyl_CoA_acyltransferase"/>
</dbReference>
<proteinExistence type="inferred from homology"/>
<accession>A0A1H4CZW5</accession>
<evidence type="ECO:0000256" key="1">
    <source>
        <dbReference type="RuleBase" id="RU363094"/>
    </source>
</evidence>
<dbReference type="EMBL" id="FNQN01000009">
    <property type="protein sequence ID" value="SEA65612.1"/>
    <property type="molecule type" value="Genomic_DNA"/>
</dbReference>